<evidence type="ECO:0000256" key="2">
    <source>
        <dbReference type="ARBA" id="ARBA00023125"/>
    </source>
</evidence>
<dbReference type="KEGG" id="mphy:MCBMB27_04081"/>
<dbReference type="Pfam" id="PF12833">
    <property type="entry name" value="HTH_18"/>
    <property type="match status" value="1"/>
</dbReference>
<dbReference type="InterPro" id="IPR020449">
    <property type="entry name" value="Tscrpt_reg_AraC-type_HTH"/>
</dbReference>
<dbReference type="SUPFAM" id="SSF46689">
    <property type="entry name" value="Homeodomain-like"/>
    <property type="match status" value="1"/>
</dbReference>
<accession>A0AAE8L5K4</accession>
<evidence type="ECO:0000256" key="1">
    <source>
        <dbReference type="ARBA" id="ARBA00023015"/>
    </source>
</evidence>
<dbReference type="PROSITE" id="PS01124">
    <property type="entry name" value="HTH_ARAC_FAMILY_2"/>
    <property type="match status" value="1"/>
</dbReference>
<dbReference type="SMART" id="SM00342">
    <property type="entry name" value="HTH_ARAC"/>
    <property type="match status" value="1"/>
</dbReference>
<evidence type="ECO:0000313" key="5">
    <source>
        <dbReference type="EMBL" id="APT33372.1"/>
    </source>
</evidence>
<dbReference type="InterPro" id="IPR050204">
    <property type="entry name" value="AraC_XylS_family_regulators"/>
</dbReference>
<dbReference type="EMBL" id="CP015367">
    <property type="protein sequence ID" value="APT33372.1"/>
    <property type="molecule type" value="Genomic_DNA"/>
</dbReference>
<feature type="domain" description="HTH araC/xylS-type" evidence="4">
    <location>
        <begin position="190"/>
        <end position="291"/>
    </location>
</feature>
<dbReference type="Gene3D" id="1.10.10.60">
    <property type="entry name" value="Homeodomain-like"/>
    <property type="match status" value="1"/>
</dbReference>
<dbReference type="EMBL" id="FOPK01000005">
    <property type="protein sequence ID" value="SFG58615.1"/>
    <property type="molecule type" value="Genomic_DNA"/>
</dbReference>
<dbReference type="PRINTS" id="PR00032">
    <property type="entry name" value="HTHARAC"/>
</dbReference>
<keyword evidence="3" id="KW-0804">Transcription</keyword>
<dbReference type="PANTHER" id="PTHR46796:SF6">
    <property type="entry name" value="ARAC SUBFAMILY"/>
    <property type="match status" value="1"/>
</dbReference>
<dbReference type="Proteomes" id="UP000185487">
    <property type="component" value="Chromosome"/>
</dbReference>
<dbReference type="Pfam" id="PF14525">
    <property type="entry name" value="AraC_binding_2"/>
    <property type="match status" value="1"/>
</dbReference>
<name>A0AAE8L5K4_9HYPH</name>
<evidence type="ECO:0000313" key="7">
    <source>
        <dbReference type="Proteomes" id="UP000185487"/>
    </source>
</evidence>
<sequence>MSDMRVPAEQKRLTDDPFDAKIEVATVGSIEAIRTSHGALRAEATPDLVRNHGQENAVGIFFRQAGIAKTGQSDRTSVQRPGDLMVLDCRPAAQEYSSGSQMLTLHIPRERLESVLGPARLYSGLTIGADLGSTALATGFLTELMRVSDSLTPAVADRMSAIGIDLIAASIAERLAQEVSRPLHETVTVQRAKTYVEANLGDPDFGPPELAAAVGVSLRRLQEMFHERGRHVSDYIWERRLLRAGHQLSKIEHGHLQIGAVAYSCGFSSQAHFSRRFKAHHGMTPSEFRQAALEVAR</sequence>
<keyword evidence="7" id="KW-1185">Reference proteome</keyword>
<dbReference type="PANTHER" id="PTHR46796">
    <property type="entry name" value="HTH-TYPE TRANSCRIPTIONAL ACTIVATOR RHAS-RELATED"/>
    <property type="match status" value="1"/>
</dbReference>
<dbReference type="RefSeq" id="WP_306307417.1">
    <property type="nucleotide sequence ID" value="NZ_CP015367.1"/>
</dbReference>
<proteinExistence type="predicted"/>
<evidence type="ECO:0000259" key="4">
    <source>
        <dbReference type="PROSITE" id="PS01124"/>
    </source>
</evidence>
<dbReference type="GO" id="GO:0043565">
    <property type="term" value="F:sequence-specific DNA binding"/>
    <property type="evidence" value="ECO:0007669"/>
    <property type="project" value="InterPro"/>
</dbReference>
<organism evidence="6 8">
    <name type="scientific">Methylobacterium phyllosphaerae</name>
    <dbReference type="NCBI Taxonomy" id="418223"/>
    <lineage>
        <taxon>Bacteria</taxon>
        <taxon>Pseudomonadati</taxon>
        <taxon>Pseudomonadota</taxon>
        <taxon>Alphaproteobacteria</taxon>
        <taxon>Hyphomicrobiales</taxon>
        <taxon>Methylobacteriaceae</taxon>
        <taxon>Methylobacterium</taxon>
    </lineage>
</organism>
<reference evidence="5 7" key="1">
    <citation type="submission" date="2016-04" db="EMBL/GenBank/DDBJ databases">
        <title>Complete genome sequencing and analysis of CBMB27, Methylobacterium phyllosphaerae isolated from leaf tissues of rice (Oryza sativa L.).</title>
        <authorList>
            <person name="Lee Y."/>
            <person name="Hwangbo K."/>
            <person name="Chung H."/>
            <person name="Yoo J."/>
            <person name="Kim K.Y."/>
            <person name="Sa T.M."/>
            <person name="Um Y."/>
            <person name="Madhaiyan M."/>
        </authorList>
    </citation>
    <scope>NUCLEOTIDE SEQUENCE [LARGE SCALE GENOMIC DNA]</scope>
    <source>
        <strain evidence="5 7">CBMB27</strain>
    </source>
</reference>
<protein>
    <submittedName>
        <fullName evidence="6">AraC-type DNA-binding protein</fullName>
    </submittedName>
    <submittedName>
        <fullName evidence="5">Transcriptional activator NphR</fullName>
    </submittedName>
</protein>
<keyword evidence="2 6" id="KW-0238">DNA-binding</keyword>
<reference evidence="6 8" key="2">
    <citation type="submission" date="2016-10" db="EMBL/GenBank/DDBJ databases">
        <authorList>
            <person name="Varghese N."/>
            <person name="Submissions S."/>
        </authorList>
    </citation>
    <scope>NUCLEOTIDE SEQUENCE [LARGE SCALE GENOMIC DNA]</scope>
    <source>
        <strain evidence="6 8">CBMB27</strain>
    </source>
</reference>
<dbReference type="InterPro" id="IPR035418">
    <property type="entry name" value="AraC-bd_2"/>
</dbReference>
<dbReference type="AlphaFoldDB" id="A0AAE8L5K4"/>
<dbReference type="InterPro" id="IPR009057">
    <property type="entry name" value="Homeodomain-like_sf"/>
</dbReference>
<evidence type="ECO:0000313" key="6">
    <source>
        <dbReference type="EMBL" id="SFG58615.1"/>
    </source>
</evidence>
<dbReference type="InterPro" id="IPR018060">
    <property type="entry name" value="HTH_AraC"/>
</dbReference>
<evidence type="ECO:0000313" key="8">
    <source>
        <dbReference type="Proteomes" id="UP000199140"/>
    </source>
</evidence>
<evidence type="ECO:0000256" key="3">
    <source>
        <dbReference type="ARBA" id="ARBA00023163"/>
    </source>
</evidence>
<keyword evidence="1" id="KW-0805">Transcription regulation</keyword>
<dbReference type="Proteomes" id="UP000199140">
    <property type="component" value="Unassembled WGS sequence"/>
</dbReference>
<gene>
    <name evidence="5" type="ORF">MCBMB27_04081</name>
    <name evidence="6" type="ORF">SAMN05192567_105115</name>
</gene>
<dbReference type="GO" id="GO:0003700">
    <property type="term" value="F:DNA-binding transcription factor activity"/>
    <property type="evidence" value="ECO:0007669"/>
    <property type="project" value="InterPro"/>
</dbReference>